<dbReference type="EMBL" id="KV875093">
    <property type="protein sequence ID" value="OIW35234.1"/>
    <property type="molecule type" value="Genomic_DNA"/>
</dbReference>
<name>A0A1J7K4T6_9PEZI</name>
<dbReference type="Pfam" id="PF04931">
    <property type="entry name" value="DNA_pol_phi"/>
    <property type="match status" value="1"/>
</dbReference>
<accession>A0A1J7K4T6</accession>
<dbReference type="PANTHER" id="PTHR13213">
    <property type="entry name" value="MYB-BINDING PROTEIN 1A FAMILY MEMBER"/>
    <property type="match status" value="1"/>
</dbReference>
<comment type="similarity">
    <text evidence="2">Belongs to the MYBBP1A family.</text>
</comment>
<dbReference type="GO" id="GO:0000182">
    <property type="term" value="F:rDNA binding"/>
    <property type="evidence" value="ECO:0007669"/>
    <property type="project" value="TreeGrafter"/>
</dbReference>
<dbReference type="GO" id="GO:0005730">
    <property type="term" value="C:nucleolus"/>
    <property type="evidence" value="ECO:0007669"/>
    <property type="project" value="InterPro"/>
</dbReference>
<feature type="compositionally biased region" description="Acidic residues" evidence="4">
    <location>
        <begin position="808"/>
        <end position="821"/>
    </location>
</feature>
<evidence type="ECO:0008006" key="7">
    <source>
        <dbReference type="Google" id="ProtNLM"/>
    </source>
</evidence>
<evidence type="ECO:0000313" key="6">
    <source>
        <dbReference type="Proteomes" id="UP000182658"/>
    </source>
</evidence>
<feature type="compositionally biased region" description="Polar residues" evidence="4">
    <location>
        <begin position="28"/>
        <end position="41"/>
    </location>
</feature>
<feature type="compositionally biased region" description="Basic and acidic residues" evidence="4">
    <location>
        <begin position="43"/>
        <end position="61"/>
    </location>
</feature>
<dbReference type="STRING" id="1408157.A0A1J7K4T6"/>
<dbReference type="AlphaFoldDB" id="A0A1J7K4T6"/>
<proteinExistence type="inferred from homology"/>
<feature type="compositionally biased region" description="Acidic residues" evidence="4">
    <location>
        <begin position="717"/>
        <end position="755"/>
    </location>
</feature>
<reference evidence="5 6" key="1">
    <citation type="submission" date="2016-10" db="EMBL/GenBank/DDBJ databases">
        <title>Draft genome sequence of Coniochaeta ligniaria NRRL30616, a lignocellulolytic fungus for bioabatement of inhibitors in plant biomass hydrolysates.</title>
        <authorList>
            <consortium name="DOE Joint Genome Institute"/>
            <person name="Jimenez D.J."/>
            <person name="Hector R.E."/>
            <person name="Riley R."/>
            <person name="Sun H."/>
            <person name="Grigoriev I.V."/>
            <person name="Van Elsas J.D."/>
            <person name="Nichols N.N."/>
        </authorList>
    </citation>
    <scope>NUCLEOTIDE SEQUENCE [LARGE SCALE GENOMIC DNA]</scope>
    <source>
        <strain evidence="5 6">NRRL 30616</strain>
    </source>
</reference>
<evidence type="ECO:0000256" key="4">
    <source>
        <dbReference type="SAM" id="MobiDB-lite"/>
    </source>
</evidence>
<evidence type="ECO:0000313" key="5">
    <source>
        <dbReference type="EMBL" id="OIW35234.1"/>
    </source>
</evidence>
<feature type="compositionally biased region" description="Acidic residues" evidence="4">
    <location>
        <begin position="764"/>
        <end position="782"/>
    </location>
</feature>
<keyword evidence="6" id="KW-1185">Reference proteome</keyword>
<dbReference type="InParanoid" id="A0A1J7K4T6"/>
<organism evidence="5 6">
    <name type="scientific">Coniochaeta ligniaria NRRL 30616</name>
    <dbReference type="NCBI Taxonomy" id="1408157"/>
    <lineage>
        <taxon>Eukaryota</taxon>
        <taxon>Fungi</taxon>
        <taxon>Dikarya</taxon>
        <taxon>Ascomycota</taxon>
        <taxon>Pezizomycotina</taxon>
        <taxon>Sordariomycetes</taxon>
        <taxon>Sordariomycetidae</taxon>
        <taxon>Coniochaetales</taxon>
        <taxon>Coniochaetaceae</taxon>
        <taxon>Coniochaeta</taxon>
    </lineage>
</organism>
<protein>
    <recommendedName>
        <fullName evidence="7">DNA polymerase V</fullName>
    </recommendedName>
</protein>
<evidence type="ECO:0000256" key="3">
    <source>
        <dbReference type="ARBA" id="ARBA00023242"/>
    </source>
</evidence>
<dbReference type="FunCoup" id="A0A1J7K4T6">
    <property type="interactions" value="329"/>
</dbReference>
<feature type="region of interest" description="Disordered" evidence="4">
    <location>
        <begin position="1"/>
        <end position="61"/>
    </location>
</feature>
<dbReference type="Proteomes" id="UP000182658">
    <property type="component" value="Unassembled WGS sequence"/>
</dbReference>
<gene>
    <name evidence="5" type="ORF">CONLIGDRAFT_46974</name>
</gene>
<keyword evidence="3" id="KW-0539">Nucleus</keyword>
<dbReference type="SUPFAM" id="SSF48371">
    <property type="entry name" value="ARM repeat"/>
    <property type="match status" value="1"/>
</dbReference>
<dbReference type="InterPro" id="IPR007015">
    <property type="entry name" value="DNA_pol_V/MYBBP1A"/>
</dbReference>
<dbReference type="InterPro" id="IPR016024">
    <property type="entry name" value="ARM-type_fold"/>
</dbReference>
<dbReference type="OrthoDB" id="342531at2759"/>
<feature type="region of interest" description="Disordered" evidence="4">
    <location>
        <begin position="703"/>
        <end position="782"/>
    </location>
</feature>
<feature type="region of interest" description="Disordered" evidence="4">
    <location>
        <begin position="290"/>
        <end position="309"/>
    </location>
</feature>
<dbReference type="GO" id="GO:0006355">
    <property type="term" value="P:regulation of DNA-templated transcription"/>
    <property type="evidence" value="ECO:0007669"/>
    <property type="project" value="InterPro"/>
</dbReference>
<evidence type="ECO:0000256" key="1">
    <source>
        <dbReference type="ARBA" id="ARBA00004123"/>
    </source>
</evidence>
<comment type="subcellular location">
    <subcellularLocation>
        <location evidence="1">Nucleus</location>
    </subcellularLocation>
</comment>
<dbReference type="PANTHER" id="PTHR13213:SF2">
    <property type="entry name" value="MYB-BINDING PROTEIN 1A"/>
    <property type="match status" value="1"/>
</dbReference>
<feature type="region of interest" description="Disordered" evidence="4">
    <location>
        <begin position="799"/>
        <end position="821"/>
    </location>
</feature>
<evidence type="ECO:0000256" key="2">
    <source>
        <dbReference type="ARBA" id="ARBA00006809"/>
    </source>
</evidence>
<sequence length="1021" mass="113744">MGSKRKRGPKDVLVNTQPAQKRVKQKTEATNGSSKQQSTKGTKALDKSPFSERPAGDERKREAHLYELLGSEDANDRINAADAIISGLLGEESVTESVLHRHLANRLFRGLASGRNASRLGFSLVLTELLSQLFGKKDLAGSRYPDMTFDKVLQTLVEKTQPNGSIPGKEERDHYFGQLFGIECFVRANILFREKTRWLSVLELLLKLSEKKVWLRPQCGWVILEAVRLMKPKLAGATLQKLAEKGHAQTPEGVGIWITAMDRFGEELKLPSKPWTDPLAAKSLPDLTQSLKDSGRDTSQDGEAAVSKPKHNNWTAQLHWVWDILLEHFKALDATDASSSADFEQFWNRVVDDSFFSKIASDHQKFSGFMIFQKMLEDGATCPFIVDKIFSKNLMVCLMNQAAREDRFLHRAALKALKAVEVTAQKEPSIITPVLRHLLGKNGAYNFDQRTNTKTVEKVLQYTRNADGIAVLEILKNANNLEPPQSIQVYANYLFKLASLPTDSPVTEGDDSPSVAGLALQKLGKIAYAKQDPDSDAGNIRSMLQNRLSSAFARFVRRREDFGQFCNAVLLIEADVGSDEEIQAEYVQALERLKDLLDTSDVEKELVAPYQGLALLHAVGLLQLYNEEPDALETLADLEQCYEKLQNRDTEDDTGISEFLVEVLLSMVARQSSLMRQVSQQVFEAFTHIMSEEAIKLLTDPLTAEESEKGQQALFSTEDEDLAGEDGDSDEDGEDGEDESLDSDVEIVDLEDADSDMGMGEASEASDEESEADQENEGPEAADGELEALDDALAAVLKSHRLDKDNEAESEDDDSDMSDSEMMELDNKLVEIFKQRAKGASKKKDKKDAKQSVVDFKHRILDLLAIFVKKEAATYNTLAFQTLLPLLELIRTTKAKPLANKACAIVLDFSKSLKKSRKDWEASATDVDLVKIFQVLEGVHAEAVKDLSHTFAKAASTASLSCAWTVCFATPVNRTDDVFDLYHKTQLSWFKNEAKIQPSFFVDWINWCQSQASNAATQREA</sequence>